<keyword evidence="9" id="KW-1185">Reference proteome</keyword>
<comment type="subcellular location">
    <subcellularLocation>
        <location evidence="1">Cell membrane</location>
        <topology evidence="1">Multi-pass membrane protein</topology>
    </subcellularLocation>
</comment>
<dbReference type="InterPro" id="IPR050189">
    <property type="entry name" value="MFS_Efflux_Transporters"/>
</dbReference>
<organism evidence="8 9">
    <name type="scientific">Methylosinus sporium</name>
    <dbReference type="NCBI Taxonomy" id="428"/>
    <lineage>
        <taxon>Bacteria</taxon>
        <taxon>Pseudomonadati</taxon>
        <taxon>Pseudomonadota</taxon>
        <taxon>Alphaproteobacteria</taxon>
        <taxon>Hyphomicrobiales</taxon>
        <taxon>Methylocystaceae</taxon>
        <taxon>Methylosinus</taxon>
    </lineage>
</organism>
<dbReference type="GO" id="GO:0022857">
    <property type="term" value="F:transmembrane transporter activity"/>
    <property type="evidence" value="ECO:0007669"/>
    <property type="project" value="InterPro"/>
</dbReference>
<comment type="caution">
    <text evidence="8">The sequence shown here is derived from an EMBL/GenBank/DDBJ whole genome shotgun (WGS) entry which is preliminary data.</text>
</comment>
<feature type="domain" description="Major facilitator superfamily (MFS) profile" evidence="7">
    <location>
        <begin position="5"/>
        <end position="381"/>
    </location>
</feature>
<evidence type="ECO:0000313" key="8">
    <source>
        <dbReference type="EMBL" id="PWB93914.1"/>
    </source>
</evidence>
<dbReference type="PANTHER" id="PTHR43124">
    <property type="entry name" value="PURINE EFFLUX PUMP PBUE"/>
    <property type="match status" value="1"/>
</dbReference>
<feature type="transmembrane region" description="Helical" evidence="6">
    <location>
        <begin position="357"/>
        <end position="379"/>
    </location>
</feature>
<feature type="transmembrane region" description="Helical" evidence="6">
    <location>
        <begin position="159"/>
        <end position="179"/>
    </location>
</feature>
<evidence type="ECO:0000256" key="2">
    <source>
        <dbReference type="ARBA" id="ARBA00022475"/>
    </source>
</evidence>
<evidence type="ECO:0000256" key="1">
    <source>
        <dbReference type="ARBA" id="ARBA00004651"/>
    </source>
</evidence>
<sequence>MTFGQLSILAAALFLVGSAEVVAGPLMTAMAPDFGVAPAAIAYLPAAYGLAYAGFAIIAGPLSDRFGRKRPLQAGLLGFALFSAGLANSSNLSVAIALSGLAGLCGAFVQPNSLSFVADSSSPEEVDVRTARVFIGLMSAFVVTPSIAGWIADRFGWRYAYYLLALLAALAFVAVSAAFRPGRSHGGGVVSFVATHRGALATPGVLRRLAASYFWLGSVAGFGVVVADVAARKLALSPTDAGLLAGFFGLVTIAGNLAGPLVRRLLSYRALPIACLAASAGVFAFALPAGSVAQLALIGLPWAFGYGCGGPLHHARLSGMSAQFRGTINSYHASLLNLGIFSTSFLFGALAPSGLGAFFALIGGISLIGATLLVVANLAERRAPTSR</sequence>
<keyword evidence="2" id="KW-1003">Cell membrane</keyword>
<dbReference type="PROSITE" id="PS50850">
    <property type="entry name" value="MFS"/>
    <property type="match status" value="1"/>
</dbReference>
<dbReference type="Gene3D" id="1.20.1250.20">
    <property type="entry name" value="MFS general substrate transporter like domains"/>
    <property type="match status" value="1"/>
</dbReference>
<feature type="transmembrane region" description="Helical" evidence="6">
    <location>
        <begin position="241"/>
        <end position="259"/>
    </location>
</feature>
<dbReference type="Pfam" id="PF07690">
    <property type="entry name" value="MFS_1"/>
    <property type="match status" value="1"/>
</dbReference>
<evidence type="ECO:0000256" key="5">
    <source>
        <dbReference type="ARBA" id="ARBA00023136"/>
    </source>
</evidence>
<name>A0A2U1SQM0_METSR</name>
<proteinExistence type="predicted"/>
<dbReference type="InterPro" id="IPR020846">
    <property type="entry name" value="MFS_dom"/>
</dbReference>
<dbReference type="PROSITE" id="PS00216">
    <property type="entry name" value="SUGAR_TRANSPORT_1"/>
    <property type="match status" value="1"/>
</dbReference>
<evidence type="ECO:0000313" key="9">
    <source>
        <dbReference type="Proteomes" id="UP000245137"/>
    </source>
</evidence>
<dbReference type="OrthoDB" id="8443836at2"/>
<evidence type="ECO:0000256" key="3">
    <source>
        <dbReference type="ARBA" id="ARBA00022692"/>
    </source>
</evidence>
<keyword evidence="4 6" id="KW-1133">Transmembrane helix</keyword>
<protein>
    <submittedName>
        <fullName evidence="8">MFS transporter</fullName>
    </submittedName>
</protein>
<reference evidence="8 9" key="1">
    <citation type="journal article" date="2018" name="Appl. Microbiol. Biotechnol.">
        <title>Co-cultivation of the strictly anaerobic methanogen Methanosarcina barkeri with aerobic methanotrophs in an oxygen-limited membrane bioreactor.</title>
        <authorList>
            <person name="In 't Zandt M.H."/>
            <person name="van den Bosch T.J.M."/>
            <person name="Rijkers R."/>
            <person name="van Kessel M.A.H.J."/>
            <person name="Jetten M.S.M."/>
            <person name="Welte C.U."/>
        </authorList>
    </citation>
    <scope>NUCLEOTIDE SEQUENCE [LARGE SCALE GENOMIC DNA]</scope>
    <source>
        <strain evidence="8 9">DSM 17706</strain>
    </source>
</reference>
<feature type="transmembrane region" description="Helical" evidence="6">
    <location>
        <begin position="333"/>
        <end position="351"/>
    </location>
</feature>
<dbReference type="SUPFAM" id="SSF103473">
    <property type="entry name" value="MFS general substrate transporter"/>
    <property type="match status" value="1"/>
</dbReference>
<dbReference type="InterPro" id="IPR005829">
    <property type="entry name" value="Sugar_transporter_CS"/>
</dbReference>
<gene>
    <name evidence="8" type="ORF">C5689_10800</name>
</gene>
<dbReference type="PANTHER" id="PTHR43124:SF3">
    <property type="entry name" value="CHLORAMPHENICOL EFFLUX PUMP RV0191"/>
    <property type="match status" value="1"/>
</dbReference>
<feature type="transmembrane region" description="Helical" evidence="6">
    <location>
        <begin position="266"/>
        <end position="286"/>
    </location>
</feature>
<keyword evidence="5 6" id="KW-0472">Membrane</keyword>
<dbReference type="AlphaFoldDB" id="A0A2U1SQM0"/>
<dbReference type="RefSeq" id="WP_108917281.1">
    <property type="nucleotide sequence ID" value="NZ_BGJY01000031.1"/>
</dbReference>
<evidence type="ECO:0000259" key="7">
    <source>
        <dbReference type="PROSITE" id="PS50850"/>
    </source>
</evidence>
<feature type="transmembrane region" description="Helical" evidence="6">
    <location>
        <begin position="39"/>
        <end position="62"/>
    </location>
</feature>
<dbReference type="GO" id="GO:0005886">
    <property type="term" value="C:plasma membrane"/>
    <property type="evidence" value="ECO:0007669"/>
    <property type="project" value="UniProtKB-SubCell"/>
</dbReference>
<keyword evidence="3 6" id="KW-0812">Transmembrane</keyword>
<feature type="transmembrane region" description="Helical" evidence="6">
    <location>
        <begin position="213"/>
        <end position="235"/>
    </location>
</feature>
<feature type="transmembrane region" description="Helical" evidence="6">
    <location>
        <begin position="133"/>
        <end position="152"/>
    </location>
</feature>
<dbReference type="Proteomes" id="UP000245137">
    <property type="component" value="Unassembled WGS sequence"/>
</dbReference>
<dbReference type="InterPro" id="IPR011701">
    <property type="entry name" value="MFS"/>
</dbReference>
<accession>A0A2U1SQM0</accession>
<feature type="transmembrane region" description="Helical" evidence="6">
    <location>
        <begin position="292"/>
        <end position="312"/>
    </location>
</feature>
<dbReference type="InterPro" id="IPR036259">
    <property type="entry name" value="MFS_trans_sf"/>
</dbReference>
<evidence type="ECO:0000256" key="6">
    <source>
        <dbReference type="SAM" id="Phobius"/>
    </source>
</evidence>
<evidence type="ECO:0000256" key="4">
    <source>
        <dbReference type="ARBA" id="ARBA00022989"/>
    </source>
</evidence>
<dbReference type="EMBL" id="PUIV01000014">
    <property type="protein sequence ID" value="PWB93914.1"/>
    <property type="molecule type" value="Genomic_DNA"/>
</dbReference>